<reference evidence="7 8" key="1">
    <citation type="submission" date="2016-03" db="EMBL/GenBank/DDBJ databases">
        <authorList>
            <person name="Ploux O."/>
        </authorList>
    </citation>
    <scope>NUCLEOTIDE SEQUENCE [LARGE SCALE GENOMIC DNA]</scope>
    <source>
        <strain evidence="7 8">BER2</strain>
    </source>
</reference>
<feature type="transmembrane region" description="Helical" evidence="6">
    <location>
        <begin position="291"/>
        <end position="308"/>
    </location>
</feature>
<protein>
    <submittedName>
        <fullName evidence="7">Uncharacterized protein</fullName>
    </submittedName>
</protein>
<evidence type="ECO:0000313" key="8">
    <source>
        <dbReference type="Proteomes" id="UP000075391"/>
    </source>
</evidence>
<dbReference type="PANTHER" id="PTHR11048">
    <property type="entry name" value="PRENYLTRANSFERASES"/>
    <property type="match status" value="1"/>
</dbReference>
<name>A0A150WTL2_BDEBC</name>
<feature type="transmembrane region" description="Helical" evidence="6">
    <location>
        <begin position="382"/>
        <end position="405"/>
    </location>
</feature>
<dbReference type="CDD" id="cd13963">
    <property type="entry name" value="PT_UbiA_2"/>
    <property type="match status" value="1"/>
</dbReference>
<dbReference type="NCBIfam" id="NF006088">
    <property type="entry name" value="PRK08238.1"/>
    <property type="match status" value="1"/>
</dbReference>
<evidence type="ECO:0000256" key="3">
    <source>
        <dbReference type="ARBA" id="ARBA00022692"/>
    </source>
</evidence>
<dbReference type="Gene3D" id="3.40.50.1000">
    <property type="entry name" value="HAD superfamily/HAD-like"/>
    <property type="match status" value="1"/>
</dbReference>
<dbReference type="GO" id="GO:0005886">
    <property type="term" value="C:plasma membrane"/>
    <property type="evidence" value="ECO:0007669"/>
    <property type="project" value="TreeGrafter"/>
</dbReference>
<keyword evidence="5 6" id="KW-0472">Membrane</keyword>
<feature type="transmembrane region" description="Helical" evidence="6">
    <location>
        <begin position="313"/>
        <end position="330"/>
    </location>
</feature>
<accession>A0A150WTL2</accession>
<dbReference type="InterPro" id="IPR023214">
    <property type="entry name" value="HAD_sf"/>
</dbReference>
<dbReference type="AlphaFoldDB" id="A0A150WTL2"/>
<keyword evidence="4 6" id="KW-1133">Transmembrane helix</keyword>
<dbReference type="InterPro" id="IPR000537">
    <property type="entry name" value="UbiA_prenyltransferase"/>
</dbReference>
<comment type="subcellular location">
    <subcellularLocation>
        <location evidence="1">Membrane</location>
        <topology evidence="1">Multi-pass membrane protein</topology>
    </subcellularLocation>
</comment>
<dbReference type="EMBL" id="LUKF01000005">
    <property type="protein sequence ID" value="KYG69910.1"/>
    <property type="molecule type" value="Genomic_DNA"/>
</dbReference>
<dbReference type="GO" id="GO:0016765">
    <property type="term" value="F:transferase activity, transferring alkyl or aryl (other than methyl) groups"/>
    <property type="evidence" value="ECO:0007669"/>
    <property type="project" value="InterPro"/>
</dbReference>
<dbReference type="OrthoDB" id="9803632at2"/>
<evidence type="ECO:0000256" key="5">
    <source>
        <dbReference type="ARBA" id="ARBA00023136"/>
    </source>
</evidence>
<keyword evidence="2" id="KW-1003">Cell membrane</keyword>
<dbReference type="RefSeq" id="WP_063243122.1">
    <property type="nucleotide sequence ID" value="NZ_LUKF01000005.1"/>
</dbReference>
<evidence type="ECO:0000256" key="2">
    <source>
        <dbReference type="ARBA" id="ARBA00022475"/>
    </source>
</evidence>
<dbReference type="InterPro" id="IPR036412">
    <property type="entry name" value="HAD-like_sf"/>
</dbReference>
<feature type="transmembrane region" description="Helical" evidence="6">
    <location>
        <begin position="264"/>
        <end position="285"/>
    </location>
</feature>
<dbReference type="PANTHER" id="PTHR11048:SF5">
    <property type="entry name" value="DECAPRENYL-PHOSPHATE PHOSPHORIBOSYLTRANSFERASE"/>
    <property type="match status" value="1"/>
</dbReference>
<organism evidence="7 8">
    <name type="scientific">Bdellovibrio bacteriovorus</name>
    <dbReference type="NCBI Taxonomy" id="959"/>
    <lineage>
        <taxon>Bacteria</taxon>
        <taxon>Pseudomonadati</taxon>
        <taxon>Bdellovibrionota</taxon>
        <taxon>Bdellovibrionia</taxon>
        <taxon>Bdellovibrionales</taxon>
        <taxon>Pseudobdellovibrionaceae</taxon>
        <taxon>Bdellovibrio</taxon>
    </lineage>
</organism>
<dbReference type="Gene3D" id="1.10.357.140">
    <property type="entry name" value="UbiA prenyltransferase"/>
    <property type="match status" value="1"/>
</dbReference>
<sequence>MRHYVVCDLDDCLIKTDLLYEQWLVLLKSKPLVFLQSPFWLVKGRSYFKFKLSQHAPISPNLLPYREEVVQFLKTSKTDKNNQLVLASASPETWVKDISLHTGLFESALGSSQESNLKGAAKYKAIRSSIGENTFTYIGDHTADLEIWKHSSKVVAVNPSVSLRSKIALLAKPTDIITDKKRSTWNLTVKQIRPHQWIKNVLVFLPAFAGHKLVSADNIQNGLLAFAGFSFAASFVYVLNDLLDLKADRNHHTKKRRPFASGDLPIKWGLLLLPSLLAGCGTMAALLPTDFAIWISVYLILNLAYSLYLKQSVVVDIIILSMMYTLRIFAGSAATSVPISEWLLSFSTLFFFSLACVKRYTEIIRSKNKITLDGRGYRQVDYSMVQSLGVGSGLISILIILLYLQSNDVRALYNNPQNLWFATPVLLFWISRVWILTNRDEIHDDPVVFAVKDKISWICLGLLGLIFGIAT</sequence>
<evidence type="ECO:0000256" key="4">
    <source>
        <dbReference type="ARBA" id="ARBA00022989"/>
    </source>
</evidence>
<feature type="transmembrane region" description="Helical" evidence="6">
    <location>
        <begin position="417"/>
        <end position="435"/>
    </location>
</feature>
<feature type="transmembrane region" description="Helical" evidence="6">
    <location>
        <begin position="223"/>
        <end position="243"/>
    </location>
</feature>
<feature type="transmembrane region" description="Helical" evidence="6">
    <location>
        <begin position="455"/>
        <end position="470"/>
    </location>
</feature>
<keyword evidence="3 6" id="KW-0812">Transmembrane</keyword>
<dbReference type="SUPFAM" id="SSF56784">
    <property type="entry name" value="HAD-like"/>
    <property type="match status" value="1"/>
</dbReference>
<dbReference type="InterPro" id="IPR044878">
    <property type="entry name" value="UbiA_sf"/>
</dbReference>
<dbReference type="InterPro" id="IPR039653">
    <property type="entry name" value="Prenyltransferase"/>
</dbReference>
<gene>
    <name evidence="7" type="ORF">AZI85_16075</name>
</gene>
<evidence type="ECO:0000256" key="1">
    <source>
        <dbReference type="ARBA" id="ARBA00004141"/>
    </source>
</evidence>
<comment type="caution">
    <text evidence="7">The sequence shown here is derived from an EMBL/GenBank/DDBJ whole genome shotgun (WGS) entry which is preliminary data.</text>
</comment>
<dbReference type="Pfam" id="PF01040">
    <property type="entry name" value="UbiA"/>
    <property type="match status" value="1"/>
</dbReference>
<proteinExistence type="predicted"/>
<dbReference type="GO" id="GO:0009247">
    <property type="term" value="P:glycolipid biosynthetic process"/>
    <property type="evidence" value="ECO:0007669"/>
    <property type="project" value="TreeGrafter"/>
</dbReference>
<evidence type="ECO:0000313" key="7">
    <source>
        <dbReference type="EMBL" id="KYG69910.1"/>
    </source>
</evidence>
<evidence type="ECO:0000256" key="6">
    <source>
        <dbReference type="SAM" id="Phobius"/>
    </source>
</evidence>
<feature type="transmembrane region" description="Helical" evidence="6">
    <location>
        <begin position="342"/>
        <end position="361"/>
    </location>
</feature>
<dbReference type="Proteomes" id="UP000075391">
    <property type="component" value="Unassembled WGS sequence"/>
</dbReference>